<accession>A0A1G2R8E9</accession>
<dbReference type="SMART" id="SM01321">
    <property type="entry name" value="Y1_Tnp"/>
    <property type="match status" value="1"/>
</dbReference>
<dbReference type="GO" id="GO:0004803">
    <property type="term" value="F:transposase activity"/>
    <property type="evidence" value="ECO:0007669"/>
    <property type="project" value="InterPro"/>
</dbReference>
<evidence type="ECO:0000313" key="2">
    <source>
        <dbReference type="EMBL" id="OHA69110.1"/>
    </source>
</evidence>
<dbReference type="InterPro" id="IPR036515">
    <property type="entry name" value="Transposase_17_sf"/>
</dbReference>
<gene>
    <name evidence="2" type="ORF">A3J68_00710</name>
</gene>
<dbReference type="AlphaFoldDB" id="A0A1G2R8E9"/>
<dbReference type="Gene3D" id="3.30.70.1290">
    <property type="entry name" value="Transposase IS200-like"/>
    <property type="match status" value="1"/>
</dbReference>
<dbReference type="EMBL" id="MHTY01000007">
    <property type="protein sequence ID" value="OHA69110.1"/>
    <property type="molecule type" value="Genomic_DNA"/>
</dbReference>
<dbReference type="SUPFAM" id="SSF143422">
    <property type="entry name" value="Transposase IS200-like"/>
    <property type="match status" value="1"/>
</dbReference>
<dbReference type="PANTHER" id="PTHR34322">
    <property type="entry name" value="TRANSPOSASE, Y1_TNP DOMAIN-CONTAINING"/>
    <property type="match status" value="1"/>
</dbReference>
<dbReference type="Proteomes" id="UP000178529">
    <property type="component" value="Unassembled WGS sequence"/>
</dbReference>
<feature type="domain" description="Transposase IS200-like" evidence="1">
    <location>
        <begin position="8"/>
        <end position="155"/>
    </location>
</feature>
<dbReference type="GO" id="GO:0003677">
    <property type="term" value="F:DNA binding"/>
    <property type="evidence" value="ECO:0007669"/>
    <property type="project" value="InterPro"/>
</dbReference>
<proteinExistence type="predicted"/>
<sequence>MQRKNPIVTGNVYHIMSKSIAGYQIFNTDAEYKRMIQMVRFFSYRKTFLKFSRCITFPIVQKKGFEEYLEERFGEENKIIQIIAYCLMPTHVHFVLKQLKEKGIETAIGNMLNAYSRYFNIKHKRQGPLWASRFKNVPVDSDEQLLHLSRYVHLNPVSAGLINNAKQWKYSSYLEYVAPDAILHPLCSFHDLINERPSAYQAFVDDHANYQRELARIKKLALE</sequence>
<dbReference type="InterPro" id="IPR002686">
    <property type="entry name" value="Transposase_17"/>
</dbReference>
<dbReference type="PANTHER" id="PTHR34322:SF2">
    <property type="entry name" value="TRANSPOSASE IS200-LIKE DOMAIN-CONTAINING PROTEIN"/>
    <property type="match status" value="1"/>
</dbReference>
<dbReference type="GO" id="GO:0006313">
    <property type="term" value="P:DNA transposition"/>
    <property type="evidence" value="ECO:0007669"/>
    <property type="project" value="InterPro"/>
</dbReference>
<organism evidence="2 3">
    <name type="scientific">Candidatus Wildermuthbacteria bacterium RIFCSPHIGHO2_02_FULL_48_16</name>
    <dbReference type="NCBI Taxonomy" id="1802453"/>
    <lineage>
        <taxon>Bacteria</taxon>
        <taxon>Candidatus Wildermuthiibacteriota</taxon>
    </lineage>
</organism>
<evidence type="ECO:0000313" key="3">
    <source>
        <dbReference type="Proteomes" id="UP000178529"/>
    </source>
</evidence>
<comment type="caution">
    <text evidence="2">The sequence shown here is derived from an EMBL/GenBank/DDBJ whole genome shotgun (WGS) entry which is preliminary data.</text>
</comment>
<reference evidence="2 3" key="1">
    <citation type="journal article" date="2016" name="Nat. Commun.">
        <title>Thousands of microbial genomes shed light on interconnected biogeochemical processes in an aquifer system.</title>
        <authorList>
            <person name="Anantharaman K."/>
            <person name="Brown C.T."/>
            <person name="Hug L.A."/>
            <person name="Sharon I."/>
            <person name="Castelle C.J."/>
            <person name="Probst A.J."/>
            <person name="Thomas B.C."/>
            <person name="Singh A."/>
            <person name="Wilkins M.J."/>
            <person name="Karaoz U."/>
            <person name="Brodie E.L."/>
            <person name="Williams K.H."/>
            <person name="Hubbard S.S."/>
            <person name="Banfield J.F."/>
        </authorList>
    </citation>
    <scope>NUCLEOTIDE SEQUENCE [LARGE SCALE GENOMIC DNA]</scope>
</reference>
<dbReference type="Pfam" id="PF01797">
    <property type="entry name" value="Y1_Tnp"/>
    <property type="match status" value="1"/>
</dbReference>
<protein>
    <recommendedName>
        <fullName evidence="1">Transposase IS200-like domain-containing protein</fullName>
    </recommendedName>
</protein>
<evidence type="ECO:0000259" key="1">
    <source>
        <dbReference type="SMART" id="SM01321"/>
    </source>
</evidence>
<name>A0A1G2R8E9_9BACT</name>